<evidence type="ECO:0000313" key="3">
    <source>
        <dbReference type="WBParaSite" id="jg1854"/>
    </source>
</evidence>
<dbReference type="WBParaSite" id="jg1854">
    <property type="protein sequence ID" value="jg1854"/>
    <property type="gene ID" value="jg1854"/>
</dbReference>
<proteinExistence type="predicted"/>
<accession>A0A915DCV9</accession>
<reference evidence="3" key="1">
    <citation type="submission" date="2022-11" db="UniProtKB">
        <authorList>
            <consortium name="WormBaseParasite"/>
        </authorList>
    </citation>
    <scope>IDENTIFICATION</scope>
</reference>
<keyword evidence="2" id="KW-1185">Reference proteome</keyword>
<organism evidence="2 3">
    <name type="scientific">Ditylenchus dipsaci</name>
    <dbReference type="NCBI Taxonomy" id="166011"/>
    <lineage>
        <taxon>Eukaryota</taxon>
        <taxon>Metazoa</taxon>
        <taxon>Ecdysozoa</taxon>
        <taxon>Nematoda</taxon>
        <taxon>Chromadorea</taxon>
        <taxon>Rhabditida</taxon>
        <taxon>Tylenchina</taxon>
        <taxon>Tylenchomorpha</taxon>
        <taxon>Sphaerularioidea</taxon>
        <taxon>Anguinidae</taxon>
        <taxon>Anguininae</taxon>
        <taxon>Ditylenchus</taxon>
    </lineage>
</organism>
<feature type="region of interest" description="Disordered" evidence="1">
    <location>
        <begin position="101"/>
        <end position="123"/>
    </location>
</feature>
<dbReference type="AlphaFoldDB" id="A0A915DCV9"/>
<sequence>MSCSLMSWQQMVGELFDKRVARIFPAPSRRSSFEHESTGCSREVKAAFSTDRSREVKVAFSTGCCCSSVRSRSIARMDERTKQFKQALADLRSFDKLDVRKASRSVSHMVSSSASSRVSSLRR</sequence>
<evidence type="ECO:0000313" key="2">
    <source>
        <dbReference type="Proteomes" id="UP000887574"/>
    </source>
</evidence>
<evidence type="ECO:0000256" key="1">
    <source>
        <dbReference type="SAM" id="MobiDB-lite"/>
    </source>
</evidence>
<dbReference type="Proteomes" id="UP000887574">
    <property type="component" value="Unplaced"/>
</dbReference>
<protein>
    <submittedName>
        <fullName evidence="3">Uncharacterized protein</fullName>
    </submittedName>
</protein>
<name>A0A915DCV9_9BILA</name>
<feature type="compositionally biased region" description="Low complexity" evidence="1">
    <location>
        <begin position="104"/>
        <end position="123"/>
    </location>
</feature>